<keyword evidence="2" id="KW-0813">Transport</keyword>
<dbReference type="PROSITE" id="PS00217">
    <property type="entry name" value="SUGAR_TRANSPORT_2"/>
    <property type="match status" value="1"/>
</dbReference>
<dbReference type="SUPFAM" id="SSF103473">
    <property type="entry name" value="MFS general substrate transporter"/>
    <property type="match status" value="1"/>
</dbReference>
<feature type="transmembrane region" description="Helical" evidence="7">
    <location>
        <begin position="45"/>
        <end position="66"/>
    </location>
</feature>
<dbReference type="InterPro" id="IPR036259">
    <property type="entry name" value="MFS_trans_sf"/>
</dbReference>
<keyword evidence="4 7" id="KW-0812">Transmembrane</keyword>
<comment type="caution">
    <text evidence="9">The sequence shown here is derived from an EMBL/GenBank/DDBJ whole genome shotgun (WGS) entry which is preliminary data.</text>
</comment>
<dbReference type="Pfam" id="PF07690">
    <property type="entry name" value="MFS_1"/>
    <property type="match status" value="1"/>
</dbReference>
<feature type="transmembrane region" description="Helical" evidence="7">
    <location>
        <begin position="241"/>
        <end position="263"/>
    </location>
</feature>
<dbReference type="PANTHER" id="PTHR43045">
    <property type="entry name" value="SHIKIMATE TRANSPORTER"/>
    <property type="match status" value="1"/>
</dbReference>
<dbReference type="RefSeq" id="WP_314283805.1">
    <property type="nucleotide sequence ID" value="NZ_JAVVDO010000038.1"/>
</dbReference>
<protein>
    <submittedName>
        <fullName evidence="9">MFS transporter</fullName>
    </submittedName>
</protein>
<feature type="transmembrane region" description="Helical" evidence="7">
    <location>
        <begin position="305"/>
        <end position="323"/>
    </location>
</feature>
<dbReference type="Gene3D" id="1.20.1250.20">
    <property type="entry name" value="MFS general substrate transporter like domains"/>
    <property type="match status" value="2"/>
</dbReference>
<sequence>MATRAAISSALGTSLEWIDFAAYGAIAATVLPTLFFPAMNPGSAILASFATFGVGFFARPAGGVIVSMLGDRFGRKRVLLLTLILMGAASFLIGALPTYGSIGIWAPILLVLLRFVQGFALGGEATGAQLLTLEHAPDDRRGLFGAFINMAAPLSQVLSNGMLFVISALMTPEQFMTYGWRIPFLMSVLLVFIGLYIRSKVEESPAFEQLKKEQKPIVEREGHVVPKSSVLRDHGSMVLRLMLFWGAPSACFWIVAVFSLGWMTKAAGVAPQTAFLCLMGANVVAVVTTFMGGIASDRFGRKPTLIVLFVILLLMSLTYFRLVGTGNPVVIFLAMAVFAGTIQAQSGVLPAFFAEPFPTSVRYAGSAFAYTGANLLFSGPAPFVAAWLMEQSGGQVWVLTALCFALTVMSFISLLTIPESRHLSLNRDN</sequence>
<dbReference type="InterPro" id="IPR005829">
    <property type="entry name" value="Sugar_transporter_CS"/>
</dbReference>
<keyword evidence="3" id="KW-1003">Cell membrane</keyword>
<evidence type="ECO:0000259" key="8">
    <source>
        <dbReference type="PROSITE" id="PS50850"/>
    </source>
</evidence>
<evidence type="ECO:0000256" key="5">
    <source>
        <dbReference type="ARBA" id="ARBA00022989"/>
    </source>
</evidence>
<evidence type="ECO:0000256" key="1">
    <source>
        <dbReference type="ARBA" id="ARBA00004651"/>
    </source>
</evidence>
<feature type="transmembrane region" description="Helical" evidence="7">
    <location>
        <begin position="329"/>
        <end position="355"/>
    </location>
</feature>
<dbReference type="PROSITE" id="PS50850">
    <property type="entry name" value="MFS"/>
    <property type="match status" value="1"/>
</dbReference>
<dbReference type="InterPro" id="IPR020846">
    <property type="entry name" value="MFS_dom"/>
</dbReference>
<evidence type="ECO:0000256" key="7">
    <source>
        <dbReference type="SAM" id="Phobius"/>
    </source>
</evidence>
<evidence type="ECO:0000313" key="10">
    <source>
        <dbReference type="Proteomes" id="UP001258945"/>
    </source>
</evidence>
<dbReference type="CDD" id="cd17369">
    <property type="entry name" value="MFS_ShiA_like"/>
    <property type="match status" value="1"/>
</dbReference>
<feature type="transmembrane region" description="Helical" evidence="7">
    <location>
        <begin position="143"/>
        <end position="166"/>
    </location>
</feature>
<proteinExistence type="predicted"/>
<feature type="transmembrane region" description="Helical" evidence="7">
    <location>
        <begin position="78"/>
        <end position="96"/>
    </location>
</feature>
<gene>
    <name evidence="9" type="ORF">RQ831_17645</name>
</gene>
<feature type="transmembrane region" description="Helical" evidence="7">
    <location>
        <begin position="178"/>
        <end position="197"/>
    </location>
</feature>
<organism evidence="9 10">
    <name type="scientific">Roseomonas gilardii</name>
    <dbReference type="NCBI Taxonomy" id="257708"/>
    <lineage>
        <taxon>Bacteria</taxon>
        <taxon>Pseudomonadati</taxon>
        <taxon>Pseudomonadota</taxon>
        <taxon>Alphaproteobacteria</taxon>
        <taxon>Acetobacterales</taxon>
        <taxon>Roseomonadaceae</taxon>
        <taxon>Roseomonas</taxon>
    </lineage>
</organism>
<feature type="transmembrane region" description="Helical" evidence="7">
    <location>
        <begin position="395"/>
        <end position="417"/>
    </location>
</feature>
<feature type="transmembrane region" description="Helical" evidence="7">
    <location>
        <begin position="367"/>
        <end position="389"/>
    </location>
</feature>
<keyword evidence="5 7" id="KW-1133">Transmembrane helix</keyword>
<evidence type="ECO:0000256" key="2">
    <source>
        <dbReference type="ARBA" id="ARBA00022448"/>
    </source>
</evidence>
<name>A0ABU3MK53_9PROT</name>
<feature type="domain" description="Major facilitator superfamily (MFS) profile" evidence="8">
    <location>
        <begin position="5"/>
        <end position="421"/>
    </location>
</feature>
<keyword evidence="10" id="KW-1185">Reference proteome</keyword>
<dbReference type="InterPro" id="IPR011701">
    <property type="entry name" value="MFS"/>
</dbReference>
<evidence type="ECO:0000256" key="4">
    <source>
        <dbReference type="ARBA" id="ARBA00022692"/>
    </source>
</evidence>
<comment type="subcellular location">
    <subcellularLocation>
        <location evidence="1">Cell membrane</location>
        <topology evidence="1">Multi-pass membrane protein</topology>
    </subcellularLocation>
</comment>
<evidence type="ECO:0000313" key="9">
    <source>
        <dbReference type="EMBL" id="MDT8332883.1"/>
    </source>
</evidence>
<keyword evidence="6 7" id="KW-0472">Membrane</keyword>
<accession>A0ABU3MK53</accession>
<dbReference type="EMBL" id="JAVVDO010000038">
    <property type="protein sequence ID" value="MDT8332883.1"/>
    <property type="molecule type" value="Genomic_DNA"/>
</dbReference>
<feature type="transmembrane region" description="Helical" evidence="7">
    <location>
        <begin position="269"/>
        <end position="293"/>
    </location>
</feature>
<feature type="transmembrane region" description="Helical" evidence="7">
    <location>
        <begin position="20"/>
        <end position="39"/>
    </location>
</feature>
<dbReference type="Proteomes" id="UP001258945">
    <property type="component" value="Unassembled WGS sequence"/>
</dbReference>
<evidence type="ECO:0000256" key="3">
    <source>
        <dbReference type="ARBA" id="ARBA00022475"/>
    </source>
</evidence>
<reference evidence="9 10" key="1">
    <citation type="journal article" date="2019" name="Microb. Pathog.">
        <title>Comparison of VITEK 2, MALDI-TOF MS, 16S rRNA gene sequencing, and whole-genome sequencing for identification of Roseomonas mucosa.</title>
        <authorList>
            <person name="Rudolph W.W."/>
            <person name="Gunzer F."/>
            <person name="Trauth M."/>
            <person name="Bunk B."/>
            <person name="Bigge R."/>
            <person name="Schrottner P."/>
        </authorList>
    </citation>
    <scope>NUCLEOTIDE SEQUENCE [LARGE SCALE GENOMIC DNA]</scope>
    <source>
        <strain evidence="9 10">DSM 103800</strain>
    </source>
</reference>
<evidence type="ECO:0000256" key="6">
    <source>
        <dbReference type="ARBA" id="ARBA00023136"/>
    </source>
</evidence>
<dbReference type="PANTHER" id="PTHR43045:SF1">
    <property type="entry name" value="SHIKIMATE TRANSPORTER"/>
    <property type="match status" value="1"/>
</dbReference>